<dbReference type="EMBL" id="CAFBQB010000060">
    <property type="protein sequence ID" value="CAB5042157.1"/>
    <property type="molecule type" value="Genomic_DNA"/>
</dbReference>
<protein>
    <submittedName>
        <fullName evidence="2">Unannotated protein</fullName>
    </submittedName>
</protein>
<organism evidence="2">
    <name type="scientific">freshwater metagenome</name>
    <dbReference type="NCBI Taxonomy" id="449393"/>
    <lineage>
        <taxon>unclassified sequences</taxon>
        <taxon>metagenomes</taxon>
        <taxon>ecological metagenomes</taxon>
    </lineage>
</organism>
<evidence type="ECO:0000313" key="2">
    <source>
        <dbReference type="EMBL" id="CAB5042157.1"/>
    </source>
</evidence>
<gene>
    <name evidence="2" type="ORF">UFOPK4248_00575</name>
    <name evidence="3" type="ORF">UFOPK4284_01187</name>
</gene>
<dbReference type="AlphaFoldDB" id="A0A6J7SLP2"/>
<reference evidence="2" key="1">
    <citation type="submission" date="2020-05" db="EMBL/GenBank/DDBJ databases">
        <authorList>
            <person name="Chiriac C."/>
            <person name="Salcher M."/>
            <person name="Ghai R."/>
            <person name="Kavagutti S V."/>
        </authorList>
    </citation>
    <scope>NUCLEOTIDE SEQUENCE</scope>
</reference>
<proteinExistence type="predicted"/>
<dbReference type="EMBL" id="CAFBQE010000120">
    <property type="protein sequence ID" value="CAB5054368.1"/>
    <property type="molecule type" value="Genomic_DNA"/>
</dbReference>
<evidence type="ECO:0000313" key="3">
    <source>
        <dbReference type="EMBL" id="CAB5054368.1"/>
    </source>
</evidence>
<name>A0A6J7SLP2_9ZZZZ</name>
<feature type="region of interest" description="Disordered" evidence="1">
    <location>
        <begin position="48"/>
        <end position="78"/>
    </location>
</feature>
<evidence type="ECO:0000256" key="1">
    <source>
        <dbReference type="SAM" id="MobiDB-lite"/>
    </source>
</evidence>
<sequence length="78" mass="8722">MAIESTGHERGNPRFFALIENSPKEGSSPTIWAWPQITEYLKIASQPVQGPWPAHQEPRPDPDADSMPVAVRDVTKKK</sequence>
<accession>A0A6J7SLP2</accession>